<proteinExistence type="predicted"/>
<feature type="transmembrane region" description="Helical" evidence="7">
    <location>
        <begin position="172"/>
        <end position="196"/>
    </location>
</feature>
<dbReference type="RefSeq" id="WP_129062069.1">
    <property type="nucleotide sequence ID" value="NZ_NXIE01000004.1"/>
</dbReference>
<dbReference type="PIRSF" id="PIRSF006066">
    <property type="entry name" value="HI0050"/>
    <property type="match status" value="1"/>
</dbReference>
<evidence type="ECO:0000256" key="6">
    <source>
        <dbReference type="ARBA" id="ARBA00023136"/>
    </source>
</evidence>
<keyword evidence="6 7" id="KW-0472">Membrane</keyword>
<evidence type="ECO:0000256" key="5">
    <source>
        <dbReference type="ARBA" id="ARBA00022989"/>
    </source>
</evidence>
<dbReference type="Proteomes" id="UP000289718">
    <property type="component" value="Unassembled WGS sequence"/>
</dbReference>
<dbReference type="NCBIfam" id="TIGR00786">
    <property type="entry name" value="dctM"/>
    <property type="match status" value="1"/>
</dbReference>
<keyword evidence="3" id="KW-0997">Cell inner membrane</keyword>
<feature type="transmembrane region" description="Helical" evidence="7">
    <location>
        <begin position="404"/>
        <end position="426"/>
    </location>
</feature>
<feature type="transmembrane region" description="Helical" evidence="7">
    <location>
        <begin position="217"/>
        <end position="239"/>
    </location>
</feature>
<organism evidence="9 10">
    <name type="scientific">Halarcobacter mediterraneus</name>
    <dbReference type="NCBI Taxonomy" id="2023153"/>
    <lineage>
        <taxon>Bacteria</taxon>
        <taxon>Pseudomonadati</taxon>
        <taxon>Campylobacterota</taxon>
        <taxon>Epsilonproteobacteria</taxon>
        <taxon>Campylobacterales</taxon>
        <taxon>Arcobacteraceae</taxon>
        <taxon>Halarcobacter</taxon>
    </lineage>
</organism>
<dbReference type="EMBL" id="NXIE01000004">
    <property type="protein sequence ID" value="RXK12203.1"/>
    <property type="molecule type" value="Genomic_DNA"/>
</dbReference>
<name>A0A4Q1ATY3_9BACT</name>
<dbReference type="PANTHER" id="PTHR33362:SF5">
    <property type="entry name" value="C4-DICARBOXYLATE TRAP TRANSPORTER LARGE PERMEASE PROTEIN DCTM"/>
    <property type="match status" value="1"/>
</dbReference>
<feature type="transmembrane region" description="Helical" evidence="7">
    <location>
        <begin position="362"/>
        <end position="384"/>
    </location>
</feature>
<dbReference type="PANTHER" id="PTHR33362">
    <property type="entry name" value="SIALIC ACID TRAP TRANSPORTER PERMEASE PROTEIN SIAT-RELATED"/>
    <property type="match status" value="1"/>
</dbReference>
<reference evidence="9 10" key="1">
    <citation type="submission" date="2017-09" db="EMBL/GenBank/DDBJ databases">
        <title>Genomics of the genus Arcobacter.</title>
        <authorList>
            <person name="Perez-Cataluna A."/>
            <person name="Figueras M.J."/>
            <person name="Salas-Masso N."/>
        </authorList>
    </citation>
    <scope>NUCLEOTIDE SEQUENCE [LARGE SCALE GENOMIC DNA]</scope>
    <source>
        <strain evidence="9 10">F156-34</strain>
    </source>
</reference>
<dbReference type="GO" id="GO:0005886">
    <property type="term" value="C:plasma membrane"/>
    <property type="evidence" value="ECO:0007669"/>
    <property type="project" value="UniProtKB-SubCell"/>
</dbReference>
<dbReference type="InterPro" id="IPR004681">
    <property type="entry name" value="TRAP_DctM"/>
</dbReference>
<protein>
    <recommendedName>
        <fullName evidence="8">TRAP C4-dicarboxylate transport system permease DctM subunit domain-containing protein</fullName>
    </recommendedName>
</protein>
<feature type="transmembrane region" description="Helical" evidence="7">
    <location>
        <begin position="280"/>
        <end position="302"/>
    </location>
</feature>
<dbReference type="GO" id="GO:0022857">
    <property type="term" value="F:transmembrane transporter activity"/>
    <property type="evidence" value="ECO:0007669"/>
    <property type="project" value="TreeGrafter"/>
</dbReference>
<feature type="transmembrane region" description="Helical" evidence="7">
    <location>
        <begin position="339"/>
        <end position="356"/>
    </location>
</feature>
<keyword evidence="10" id="KW-1185">Reference proteome</keyword>
<comment type="subcellular location">
    <subcellularLocation>
        <location evidence="1">Cell inner membrane</location>
        <topology evidence="1">Multi-pass membrane protein</topology>
    </subcellularLocation>
</comment>
<feature type="transmembrane region" description="Helical" evidence="7">
    <location>
        <begin position="56"/>
        <end position="76"/>
    </location>
</feature>
<evidence type="ECO:0000313" key="10">
    <source>
        <dbReference type="Proteomes" id="UP000289718"/>
    </source>
</evidence>
<evidence type="ECO:0000256" key="1">
    <source>
        <dbReference type="ARBA" id="ARBA00004429"/>
    </source>
</evidence>
<gene>
    <name evidence="9" type="ORF">CP965_10520</name>
</gene>
<comment type="caution">
    <text evidence="9">The sequence shown here is derived from an EMBL/GenBank/DDBJ whole genome shotgun (WGS) entry which is preliminary data.</text>
</comment>
<dbReference type="OrthoDB" id="9785600at2"/>
<feature type="transmembrane region" description="Helical" evidence="7">
    <location>
        <begin position="137"/>
        <end position="160"/>
    </location>
</feature>
<feature type="domain" description="TRAP C4-dicarboxylate transport system permease DctM subunit" evidence="8">
    <location>
        <begin position="8"/>
        <end position="421"/>
    </location>
</feature>
<evidence type="ECO:0000256" key="2">
    <source>
        <dbReference type="ARBA" id="ARBA00022475"/>
    </source>
</evidence>
<evidence type="ECO:0000256" key="7">
    <source>
        <dbReference type="SAM" id="Phobius"/>
    </source>
</evidence>
<feature type="transmembrane region" description="Helical" evidence="7">
    <location>
        <begin position="6"/>
        <end position="36"/>
    </location>
</feature>
<dbReference type="InterPro" id="IPR010656">
    <property type="entry name" value="DctM"/>
</dbReference>
<accession>A0A4Q1ATY3</accession>
<dbReference type="Pfam" id="PF06808">
    <property type="entry name" value="DctM"/>
    <property type="match status" value="1"/>
</dbReference>
<sequence>MDLVIISIVILLLLLFLSVPVASTIAGVGIIIGYFFSDFPVFEAVGEITWSASTDFLLLSIPLFVLLGEILLHSGIAKNIYFALHKWLSWLPGGLLHANIASSSIFSSISGSSVATAATITTVAMPQSEKYGYKSGFFAGTIAAGGTLGILIPPSINLIVYGFLTNTSIPKLFIAGLVPGILLALLFMLFILFVSVTSKNETIIKEEKITWKDRFIALKELIPIFILFVLIMGSIYSGFATPTESAALGVLATIIIITVKGLLNLEVLKKSIKGTLRTTGMIMFIIIAANFLNFVLVSIGLTDDLSYFIEDLEVSKYTMLLVITILFIILGLFIETLSLMVITIPIVAPVMIALGFDGVWFGIYLIILIEMALITPPVGLNLYVVQGIRNKGNIVEVMKGAFPFVLIMLAMAGLLVIFPEISLYLANNL</sequence>
<keyword evidence="2" id="KW-1003">Cell membrane</keyword>
<keyword evidence="5 7" id="KW-1133">Transmembrane helix</keyword>
<evidence type="ECO:0000256" key="4">
    <source>
        <dbReference type="ARBA" id="ARBA00022692"/>
    </source>
</evidence>
<feature type="transmembrane region" description="Helical" evidence="7">
    <location>
        <begin position="314"/>
        <end position="334"/>
    </location>
</feature>
<evidence type="ECO:0000259" key="8">
    <source>
        <dbReference type="Pfam" id="PF06808"/>
    </source>
</evidence>
<dbReference type="AlphaFoldDB" id="A0A4Q1ATY3"/>
<feature type="transmembrane region" description="Helical" evidence="7">
    <location>
        <begin position="245"/>
        <end position="268"/>
    </location>
</feature>
<keyword evidence="4 7" id="KW-0812">Transmembrane</keyword>
<evidence type="ECO:0000313" key="9">
    <source>
        <dbReference type="EMBL" id="RXK12203.1"/>
    </source>
</evidence>
<evidence type="ECO:0000256" key="3">
    <source>
        <dbReference type="ARBA" id="ARBA00022519"/>
    </source>
</evidence>